<feature type="chain" id="PRO_5009583287" description="CBM-cenC domain-containing protein" evidence="1">
    <location>
        <begin position="30"/>
        <end position="376"/>
    </location>
</feature>
<evidence type="ECO:0008006" key="4">
    <source>
        <dbReference type="Google" id="ProtNLM"/>
    </source>
</evidence>
<sequence length="376" mass="41056">MKTINKNTLKFLLVPAILSSLIFSSIASATGGWGGGGGGGFTQDATFTFDVTYFANFTPRNASKPANMSDNIFVGTNSSPSARGHIIIPLTRNGMPIIDQDSNDNVPGIHISRKNGYVEVTAYGFNAPTARESIKADFNFTNANLIRVENSALHPYEKQGNGTCGINLKAPRYSNPANDQYSISGNSGRLCSITNIDADQIRIVYSPVFAANNNKHNNEYQPSQPSYPNLISNYSWDNQDQSGMPADWYQGGWGNNNASFYFPTSSHSGNGGKVTVTNYEDGDAKWYFKDVNVTPGMQYSFSDYYSSDTDTYVVARYTMDNGLYSYQYLNSAPASPSWRQFSHSFTSPLGAVSATVFHLISSNGTLSTDDESLTQN</sequence>
<gene>
    <name evidence="2" type="ORF">A2358_01690</name>
</gene>
<dbReference type="EMBL" id="MHPJ01000017">
    <property type="protein sequence ID" value="OGZ78568.1"/>
    <property type="molecule type" value="Genomic_DNA"/>
</dbReference>
<dbReference type="STRING" id="1802223.A2358_01690"/>
<evidence type="ECO:0000256" key="1">
    <source>
        <dbReference type="SAM" id="SignalP"/>
    </source>
</evidence>
<comment type="caution">
    <text evidence="2">The sequence shown here is derived from an EMBL/GenBank/DDBJ whole genome shotgun (WGS) entry which is preliminary data.</text>
</comment>
<dbReference type="Gene3D" id="2.60.120.260">
    <property type="entry name" value="Galactose-binding domain-like"/>
    <property type="match status" value="1"/>
</dbReference>
<evidence type="ECO:0000313" key="3">
    <source>
        <dbReference type="Proteomes" id="UP000178650"/>
    </source>
</evidence>
<protein>
    <recommendedName>
        <fullName evidence="4">CBM-cenC domain-containing protein</fullName>
    </recommendedName>
</protein>
<proteinExistence type="predicted"/>
<evidence type="ECO:0000313" key="2">
    <source>
        <dbReference type="EMBL" id="OGZ78568.1"/>
    </source>
</evidence>
<keyword evidence="1" id="KW-0732">Signal</keyword>
<name>A0A1G2IWL4_9BACT</name>
<organism evidence="2 3">
    <name type="scientific">Candidatus Staskawiczbacteria bacterium RIFOXYB1_FULL_37_44</name>
    <dbReference type="NCBI Taxonomy" id="1802223"/>
    <lineage>
        <taxon>Bacteria</taxon>
        <taxon>Candidatus Staskawicziibacteriota</taxon>
    </lineage>
</organism>
<feature type="signal peptide" evidence="1">
    <location>
        <begin position="1"/>
        <end position="29"/>
    </location>
</feature>
<dbReference type="Proteomes" id="UP000178650">
    <property type="component" value="Unassembled WGS sequence"/>
</dbReference>
<accession>A0A1G2IWL4</accession>
<reference evidence="2 3" key="1">
    <citation type="journal article" date="2016" name="Nat. Commun.">
        <title>Thousands of microbial genomes shed light on interconnected biogeochemical processes in an aquifer system.</title>
        <authorList>
            <person name="Anantharaman K."/>
            <person name="Brown C.T."/>
            <person name="Hug L.A."/>
            <person name="Sharon I."/>
            <person name="Castelle C.J."/>
            <person name="Probst A.J."/>
            <person name="Thomas B.C."/>
            <person name="Singh A."/>
            <person name="Wilkins M.J."/>
            <person name="Karaoz U."/>
            <person name="Brodie E.L."/>
            <person name="Williams K.H."/>
            <person name="Hubbard S.S."/>
            <person name="Banfield J.F."/>
        </authorList>
    </citation>
    <scope>NUCLEOTIDE SEQUENCE [LARGE SCALE GENOMIC DNA]</scope>
</reference>
<dbReference type="AlphaFoldDB" id="A0A1G2IWL4"/>